<feature type="transmembrane region" description="Helical" evidence="9">
    <location>
        <begin position="117"/>
        <end position="136"/>
    </location>
</feature>
<comment type="similarity">
    <text evidence="8">Belongs to the G-protein coupled receptor 1 family.</text>
</comment>
<dbReference type="InterPro" id="IPR017452">
    <property type="entry name" value="GPCR_Rhodpsn_7TM"/>
</dbReference>
<dbReference type="Pfam" id="PF00001">
    <property type="entry name" value="7tm_1"/>
    <property type="match status" value="1"/>
</dbReference>
<evidence type="ECO:0000256" key="8">
    <source>
        <dbReference type="RuleBase" id="RU000688"/>
    </source>
</evidence>
<evidence type="ECO:0000256" key="5">
    <source>
        <dbReference type="ARBA" id="ARBA00023136"/>
    </source>
</evidence>
<dbReference type="PROSITE" id="PS00237">
    <property type="entry name" value="G_PROTEIN_RECEP_F1_1"/>
    <property type="match status" value="2"/>
</dbReference>
<keyword evidence="5 9" id="KW-0472">Membrane</keyword>
<dbReference type="Gene3D" id="1.20.1070.10">
    <property type="entry name" value="Rhodopsin 7-helix transmembrane proteins"/>
    <property type="match status" value="1"/>
</dbReference>
<proteinExistence type="inferred from homology"/>
<evidence type="ECO:0000256" key="1">
    <source>
        <dbReference type="ARBA" id="ARBA00004141"/>
    </source>
</evidence>
<evidence type="ECO:0000256" key="6">
    <source>
        <dbReference type="ARBA" id="ARBA00023170"/>
    </source>
</evidence>
<dbReference type="PROSITE" id="PS50262">
    <property type="entry name" value="G_PROTEIN_RECEP_F1_2"/>
    <property type="match status" value="1"/>
</dbReference>
<feature type="transmembrane region" description="Helical" evidence="9">
    <location>
        <begin position="207"/>
        <end position="229"/>
    </location>
</feature>
<feature type="transmembrane region" description="Helical" evidence="9">
    <location>
        <begin position="77"/>
        <end position="97"/>
    </location>
</feature>
<dbReference type="Proteomes" id="UP000472267">
    <property type="component" value="Chromosome 13"/>
</dbReference>
<evidence type="ECO:0000259" key="10">
    <source>
        <dbReference type="PROSITE" id="PS50262"/>
    </source>
</evidence>
<dbReference type="PANTHER" id="PTHR46048:SF10">
    <property type="entry name" value="HYDROXYCARBOXYLIC ACID RECEPTOR 1-4-RELATED"/>
    <property type="match status" value="1"/>
</dbReference>
<dbReference type="InParanoid" id="A0A672GXQ5"/>
<keyword evidence="4 8" id="KW-0297">G-protein coupled receptor</keyword>
<dbReference type="PRINTS" id="PR00237">
    <property type="entry name" value="GPCRRHODOPSN"/>
</dbReference>
<dbReference type="GO" id="GO:0005886">
    <property type="term" value="C:plasma membrane"/>
    <property type="evidence" value="ECO:0007669"/>
    <property type="project" value="TreeGrafter"/>
</dbReference>
<keyword evidence="12" id="KW-1185">Reference proteome</keyword>
<evidence type="ECO:0000256" key="3">
    <source>
        <dbReference type="ARBA" id="ARBA00022989"/>
    </source>
</evidence>
<keyword evidence="6 8" id="KW-0675">Receptor</keyword>
<keyword evidence="3 9" id="KW-1133">Transmembrane helix</keyword>
<reference evidence="11" key="1">
    <citation type="submission" date="2019-06" db="EMBL/GenBank/DDBJ databases">
        <authorList>
            <consortium name="Wellcome Sanger Institute Data Sharing"/>
        </authorList>
    </citation>
    <scope>NUCLEOTIDE SEQUENCE [LARGE SCALE GENOMIC DNA]</scope>
</reference>
<dbReference type="InterPro" id="IPR051893">
    <property type="entry name" value="HCARs"/>
</dbReference>
<feature type="transmembrane region" description="Helical" evidence="9">
    <location>
        <begin position="250"/>
        <end position="277"/>
    </location>
</feature>
<evidence type="ECO:0000256" key="7">
    <source>
        <dbReference type="ARBA" id="ARBA00023224"/>
    </source>
</evidence>
<dbReference type="AlphaFoldDB" id="A0A672GXQ5"/>
<sequence>IKSQLMSDFILTLDKKSYNQPNKCRGRMNVFKRPLSFLVHVFPQIVLITEMIVGLPGSILALWIFCFRLKVWKTHVFFLFNLLLADFLLLASVPFRIDTHLRGGDWVFGRLWCSINLFMLSVNRSASIAFMTVVALDRYFKVVHPHHCINRISLIQARWLSALMWITVILFQIPFLTTDTLHTNGNVSLCHTFLSYKVTPGAMKVHYVAFTAEFFLPWLLLLFCSFRIASHLRQREMDKQKRVRRAIQAVFVISAVFTFCFMPSVITGLLGLCFKAYHPLDCKSYNRIIRLFTLSIGLTYLKSALDPIIYIFSSAMFCAALKNCGSTTVTPALQGSCGIASFPHTICSLVLLQG</sequence>
<evidence type="ECO:0000256" key="2">
    <source>
        <dbReference type="ARBA" id="ARBA00022692"/>
    </source>
</evidence>
<evidence type="ECO:0000256" key="4">
    <source>
        <dbReference type="ARBA" id="ARBA00023040"/>
    </source>
</evidence>
<protein>
    <submittedName>
        <fullName evidence="11">Hydroxycarboxylic acid receptor 1-3</fullName>
    </submittedName>
</protein>
<organism evidence="11 12">
    <name type="scientific">Salarias fasciatus</name>
    <name type="common">Jewelled blenny</name>
    <name type="synonym">Blennius fasciatus</name>
    <dbReference type="NCBI Taxonomy" id="181472"/>
    <lineage>
        <taxon>Eukaryota</taxon>
        <taxon>Metazoa</taxon>
        <taxon>Chordata</taxon>
        <taxon>Craniata</taxon>
        <taxon>Vertebrata</taxon>
        <taxon>Euteleostomi</taxon>
        <taxon>Actinopterygii</taxon>
        <taxon>Neopterygii</taxon>
        <taxon>Teleostei</taxon>
        <taxon>Neoteleostei</taxon>
        <taxon>Acanthomorphata</taxon>
        <taxon>Ovalentaria</taxon>
        <taxon>Blenniimorphae</taxon>
        <taxon>Blenniiformes</taxon>
        <taxon>Blennioidei</taxon>
        <taxon>Blenniidae</taxon>
        <taxon>Salariinae</taxon>
        <taxon>Salarias</taxon>
    </lineage>
</organism>
<dbReference type="Ensembl" id="ENSSFAT00005022737.1">
    <property type="protein sequence ID" value="ENSSFAP00005021815.1"/>
    <property type="gene ID" value="ENSSFAG00005011381.1"/>
</dbReference>
<keyword evidence="7 8" id="KW-0807">Transducer</keyword>
<name>A0A672GXQ5_SALFA</name>
<keyword evidence="2 8" id="KW-0812">Transmembrane</keyword>
<feature type="transmembrane region" description="Helical" evidence="9">
    <location>
        <begin position="41"/>
        <end position="65"/>
    </location>
</feature>
<dbReference type="InterPro" id="IPR000276">
    <property type="entry name" value="GPCR_Rhodpsn"/>
</dbReference>
<accession>A0A672GXQ5</accession>
<dbReference type="OMA" id="HRSPRAN"/>
<feature type="transmembrane region" description="Helical" evidence="9">
    <location>
        <begin position="157"/>
        <end position="176"/>
    </location>
</feature>
<feature type="domain" description="G-protein coupled receptors family 1 profile" evidence="10">
    <location>
        <begin position="57"/>
        <end position="310"/>
    </location>
</feature>
<comment type="subcellular location">
    <subcellularLocation>
        <location evidence="1">Membrane</location>
        <topology evidence="1">Multi-pass membrane protein</topology>
    </subcellularLocation>
</comment>
<reference evidence="11" key="2">
    <citation type="submission" date="2025-08" db="UniProtKB">
        <authorList>
            <consortium name="Ensembl"/>
        </authorList>
    </citation>
    <scope>IDENTIFICATION</scope>
</reference>
<dbReference type="PANTHER" id="PTHR46048">
    <property type="entry name" value="HYDROXYCARBOXYLIC ACID RECEPTOR 2"/>
    <property type="match status" value="1"/>
</dbReference>
<evidence type="ECO:0000256" key="9">
    <source>
        <dbReference type="SAM" id="Phobius"/>
    </source>
</evidence>
<evidence type="ECO:0000313" key="12">
    <source>
        <dbReference type="Proteomes" id="UP000472267"/>
    </source>
</evidence>
<evidence type="ECO:0000313" key="11">
    <source>
        <dbReference type="Ensembl" id="ENSSFAP00005021815.1"/>
    </source>
</evidence>
<dbReference type="SUPFAM" id="SSF81321">
    <property type="entry name" value="Family A G protein-coupled receptor-like"/>
    <property type="match status" value="1"/>
</dbReference>
<feature type="transmembrane region" description="Helical" evidence="9">
    <location>
        <begin position="289"/>
        <end position="312"/>
    </location>
</feature>
<reference evidence="11" key="3">
    <citation type="submission" date="2025-09" db="UniProtKB">
        <authorList>
            <consortium name="Ensembl"/>
        </authorList>
    </citation>
    <scope>IDENTIFICATION</scope>
</reference>
<dbReference type="GO" id="GO:0004930">
    <property type="term" value="F:G protein-coupled receptor activity"/>
    <property type="evidence" value="ECO:0007669"/>
    <property type="project" value="UniProtKB-KW"/>
</dbReference>